<proteinExistence type="predicted"/>
<name>A0A1A9Z4M1_GLOPL</name>
<organism evidence="1 2">
    <name type="scientific">Glossina pallidipes</name>
    <name type="common">Tsetse fly</name>
    <dbReference type="NCBI Taxonomy" id="7398"/>
    <lineage>
        <taxon>Eukaryota</taxon>
        <taxon>Metazoa</taxon>
        <taxon>Ecdysozoa</taxon>
        <taxon>Arthropoda</taxon>
        <taxon>Hexapoda</taxon>
        <taxon>Insecta</taxon>
        <taxon>Pterygota</taxon>
        <taxon>Neoptera</taxon>
        <taxon>Endopterygota</taxon>
        <taxon>Diptera</taxon>
        <taxon>Brachycera</taxon>
        <taxon>Muscomorpha</taxon>
        <taxon>Hippoboscoidea</taxon>
        <taxon>Glossinidae</taxon>
        <taxon>Glossina</taxon>
    </lineage>
</organism>
<dbReference type="EnsemblMetazoa" id="GPAI003819-RA">
    <property type="protein sequence ID" value="GPAI003819-PA"/>
    <property type="gene ID" value="GPAI003819"/>
</dbReference>
<reference evidence="2" key="1">
    <citation type="submission" date="2014-03" db="EMBL/GenBank/DDBJ databases">
        <authorList>
            <person name="Aksoy S."/>
            <person name="Warren W."/>
            <person name="Wilson R.K."/>
        </authorList>
    </citation>
    <scope>NUCLEOTIDE SEQUENCE [LARGE SCALE GENOMIC DNA]</scope>
    <source>
        <strain evidence="2">IAEA</strain>
    </source>
</reference>
<sequence length="151" mass="17428">MNYDPDQWMVLRKFYLMLIILAHNRHDLDASRLIILKCVNESVHQAITEFPTDRVQQAKTTATAHKGEYIGLNLIRSCRRHKCNPTYDDTITSHYLRPSKRISYSEFFSEEESSVHSGKVSMTYNVQLYAGISLTIRALTTTTIILVTNNM</sequence>
<evidence type="ECO:0000313" key="2">
    <source>
        <dbReference type="Proteomes" id="UP000092445"/>
    </source>
</evidence>
<dbReference type="VEuPathDB" id="VectorBase:GPAI003819"/>
<dbReference type="STRING" id="7398.A0A1A9Z4M1"/>
<protein>
    <submittedName>
        <fullName evidence="1">Uncharacterized protein</fullName>
    </submittedName>
</protein>
<reference evidence="1" key="2">
    <citation type="submission" date="2020-05" db="UniProtKB">
        <authorList>
            <consortium name="EnsemblMetazoa"/>
        </authorList>
    </citation>
    <scope>IDENTIFICATION</scope>
    <source>
        <strain evidence="1">IAEA</strain>
    </source>
</reference>
<accession>A0A1A9Z4M1</accession>
<evidence type="ECO:0000313" key="1">
    <source>
        <dbReference type="EnsemblMetazoa" id="GPAI003819-PA"/>
    </source>
</evidence>
<keyword evidence="2" id="KW-1185">Reference proteome</keyword>
<dbReference type="Proteomes" id="UP000092445">
    <property type="component" value="Unassembled WGS sequence"/>
</dbReference>
<dbReference type="AlphaFoldDB" id="A0A1A9Z4M1"/>